<dbReference type="GO" id="GO:0008311">
    <property type="term" value="F:double-stranded DNA 3'-5' DNA exonuclease activity"/>
    <property type="evidence" value="ECO:0000318"/>
    <property type="project" value="GO_Central"/>
</dbReference>
<dbReference type="EMBL" id="ABEU02000008">
    <property type="protein sequence ID" value="PNR49706.1"/>
    <property type="molecule type" value="Genomic_DNA"/>
</dbReference>
<dbReference type="STRING" id="3218.A0A2K1K7F6"/>
<dbReference type="GO" id="GO:0006284">
    <property type="term" value="P:base-excision repair"/>
    <property type="evidence" value="ECO:0000318"/>
    <property type="project" value="GO_Central"/>
</dbReference>
<reference evidence="6 8" key="1">
    <citation type="journal article" date="2008" name="Science">
        <title>The Physcomitrella genome reveals evolutionary insights into the conquest of land by plants.</title>
        <authorList>
            <person name="Rensing S."/>
            <person name="Lang D."/>
            <person name="Zimmer A."/>
            <person name="Terry A."/>
            <person name="Salamov A."/>
            <person name="Shapiro H."/>
            <person name="Nishiyama T."/>
            <person name="Perroud P.-F."/>
            <person name="Lindquist E."/>
            <person name="Kamisugi Y."/>
            <person name="Tanahashi T."/>
            <person name="Sakakibara K."/>
            <person name="Fujita T."/>
            <person name="Oishi K."/>
            <person name="Shin-I T."/>
            <person name="Kuroki Y."/>
            <person name="Toyoda A."/>
            <person name="Suzuki Y."/>
            <person name="Hashimoto A."/>
            <person name="Yamaguchi K."/>
            <person name="Sugano A."/>
            <person name="Kohara Y."/>
            <person name="Fujiyama A."/>
            <person name="Anterola A."/>
            <person name="Aoki S."/>
            <person name="Ashton N."/>
            <person name="Barbazuk W.B."/>
            <person name="Barker E."/>
            <person name="Bennetzen J."/>
            <person name="Bezanilla M."/>
            <person name="Blankenship R."/>
            <person name="Cho S.H."/>
            <person name="Dutcher S."/>
            <person name="Estelle M."/>
            <person name="Fawcett J.A."/>
            <person name="Gundlach H."/>
            <person name="Hanada K."/>
            <person name="Heyl A."/>
            <person name="Hicks K.A."/>
            <person name="Hugh J."/>
            <person name="Lohr M."/>
            <person name="Mayer K."/>
            <person name="Melkozernov A."/>
            <person name="Murata T."/>
            <person name="Nelson D."/>
            <person name="Pils B."/>
            <person name="Prigge M."/>
            <person name="Reiss B."/>
            <person name="Renner T."/>
            <person name="Rombauts S."/>
            <person name="Rushton P."/>
            <person name="Sanderfoot A."/>
            <person name="Schween G."/>
            <person name="Shiu S.-H."/>
            <person name="Stueber K."/>
            <person name="Theodoulou F.L."/>
            <person name="Tu H."/>
            <person name="Van de Peer Y."/>
            <person name="Verrier P.J."/>
            <person name="Waters E."/>
            <person name="Wood A."/>
            <person name="Yang L."/>
            <person name="Cove D."/>
            <person name="Cuming A."/>
            <person name="Hasebe M."/>
            <person name="Lucas S."/>
            <person name="Mishler D.B."/>
            <person name="Reski R."/>
            <person name="Grigoriev I."/>
            <person name="Quatrano R.S."/>
            <person name="Boore J.L."/>
        </authorList>
    </citation>
    <scope>NUCLEOTIDE SEQUENCE [LARGE SCALE GENOMIC DNA]</scope>
    <source>
        <strain evidence="7 8">cv. Gransden 2004</strain>
    </source>
</reference>
<keyword evidence="3 4" id="KW-0460">Magnesium</keyword>
<keyword evidence="2" id="KW-0378">Hydrolase</keyword>
<feature type="binding site" evidence="4">
    <location>
        <position position="182"/>
    </location>
    <ligand>
        <name>Mg(2+)</name>
        <dbReference type="ChEBI" id="CHEBI:18420"/>
        <label>1</label>
    </ligand>
</feature>
<dbReference type="PANTHER" id="PTHR22748">
    <property type="entry name" value="AP ENDONUCLEASE"/>
    <property type="match status" value="1"/>
</dbReference>
<dbReference type="GO" id="GO:0008081">
    <property type="term" value="F:phosphoric diester hydrolase activity"/>
    <property type="evidence" value="ECO:0000318"/>
    <property type="project" value="GO_Central"/>
</dbReference>
<feature type="site" description="Transition state stabilizer" evidence="5">
    <location>
        <position position="182"/>
    </location>
</feature>
<evidence type="ECO:0000256" key="2">
    <source>
        <dbReference type="ARBA" id="ARBA00022801"/>
    </source>
</evidence>
<accession>A0A2K1K7F6</accession>
<feature type="binding site" evidence="4">
    <location>
        <position position="48"/>
    </location>
    <ligand>
        <name>Mg(2+)</name>
        <dbReference type="ChEBI" id="CHEBI:18420"/>
        <label>1</label>
    </ligand>
</feature>
<evidence type="ECO:0000313" key="8">
    <source>
        <dbReference type="Proteomes" id="UP000006727"/>
    </source>
</evidence>
<dbReference type="Proteomes" id="UP000006727">
    <property type="component" value="Chromosome 8"/>
</dbReference>
<dbReference type="AlphaFoldDB" id="A0A2K1K7F6"/>
<evidence type="ECO:0000256" key="5">
    <source>
        <dbReference type="PIRSR" id="PIRSR604808-3"/>
    </source>
</evidence>
<dbReference type="EnsemblPlants" id="Pp3c8_15800V3.1">
    <property type="protein sequence ID" value="Pp3c8_15800V3.1"/>
    <property type="gene ID" value="Pp3c8_15800"/>
</dbReference>
<sequence length="277" mass="31201">MKRFFKSVRREGSFKRLAASCGENGTPICFREDSEKREPSKFMSWNANSFFLRSKSNREKVFSPLRRLDPDVIAIQVGKRDLNHCELKDDTNSACEDKQITMYALSVSPLSDSGVWWSLGDSNYGGTALLVKQNCSPISISCSLDQSDEQNGFSRRRAWDARILEFVKLPHKKPLIWCGDLNVGHPGLFANAKLQGYSPSNTEDIGQPGFTLAERQRFADSISEGDLVDTYRYLHKQQDFGVCGSDHCPITMEFRTASKEVAMIECILSRQVDSSDS</sequence>
<name>A0A2K1K7F6_PHYPA</name>
<protein>
    <recommendedName>
        <fullName evidence="9">DNA-(apurinic or apyrimidinic site) endonuclease</fullName>
    </recommendedName>
</protein>
<dbReference type="GO" id="GO:0046872">
    <property type="term" value="F:metal ion binding"/>
    <property type="evidence" value="ECO:0007669"/>
    <property type="project" value="UniProtKB-KW"/>
</dbReference>
<dbReference type="GO" id="GO:0003906">
    <property type="term" value="F:DNA-(apurinic or apyrimidinic site) endonuclease activity"/>
    <property type="evidence" value="ECO:0000318"/>
    <property type="project" value="GO_Central"/>
</dbReference>
<evidence type="ECO:0000256" key="1">
    <source>
        <dbReference type="ARBA" id="ARBA00022723"/>
    </source>
</evidence>
<keyword evidence="8" id="KW-1185">Reference proteome</keyword>
<gene>
    <name evidence="6" type="ORF">PHYPA_011602</name>
</gene>
<evidence type="ECO:0000313" key="7">
    <source>
        <dbReference type="EnsemblPlants" id="Pp3c8_15800V3.1"/>
    </source>
</evidence>
<keyword evidence="1 4" id="KW-0479">Metal-binding</keyword>
<dbReference type="Gramene" id="Pp3c8_15800V3.1">
    <property type="protein sequence ID" value="Pp3c8_15800V3.1"/>
    <property type="gene ID" value="Pp3c8_15800"/>
</dbReference>
<evidence type="ECO:0008006" key="9">
    <source>
        <dbReference type="Google" id="ProtNLM"/>
    </source>
</evidence>
<comment type="cofactor">
    <cofactor evidence="4">
        <name>Mg(2+)</name>
        <dbReference type="ChEBI" id="CHEBI:18420"/>
    </cofactor>
    <cofactor evidence="4">
        <name>Mn(2+)</name>
        <dbReference type="ChEBI" id="CHEBI:29035"/>
    </cofactor>
    <text evidence="4">Probably binds two magnesium or manganese ions per subunit.</text>
</comment>
<dbReference type="Gene3D" id="3.60.10.10">
    <property type="entry name" value="Endonuclease/exonuclease/phosphatase"/>
    <property type="match status" value="1"/>
</dbReference>
<evidence type="ECO:0000256" key="3">
    <source>
        <dbReference type="ARBA" id="ARBA00022842"/>
    </source>
</evidence>
<feature type="binding site" evidence="4">
    <location>
        <position position="180"/>
    </location>
    <ligand>
        <name>Mg(2+)</name>
        <dbReference type="ChEBI" id="CHEBI:18420"/>
        <label>1</label>
    </ligand>
</feature>
<dbReference type="InterPro" id="IPR004808">
    <property type="entry name" value="AP_endonuc_1"/>
</dbReference>
<proteinExistence type="predicted"/>
<dbReference type="PANTHER" id="PTHR22748:SF10">
    <property type="entry name" value="DNA-(APURINIC OR APYRIMIDINIC SITE) ENDONUCLEASE"/>
    <property type="match status" value="1"/>
</dbReference>
<evidence type="ECO:0000256" key="4">
    <source>
        <dbReference type="PIRSR" id="PIRSR604808-2"/>
    </source>
</evidence>
<dbReference type="InParanoid" id="A0A2K1K7F6"/>
<evidence type="ECO:0000313" key="6">
    <source>
        <dbReference type="EMBL" id="PNR49706.1"/>
    </source>
</evidence>
<reference evidence="6 8" key="2">
    <citation type="journal article" date="2018" name="Plant J.">
        <title>The Physcomitrella patens chromosome-scale assembly reveals moss genome structure and evolution.</title>
        <authorList>
            <person name="Lang D."/>
            <person name="Ullrich K.K."/>
            <person name="Murat F."/>
            <person name="Fuchs J."/>
            <person name="Jenkins J."/>
            <person name="Haas F.B."/>
            <person name="Piednoel M."/>
            <person name="Gundlach H."/>
            <person name="Van Bel M."/>
            <person name="Meyberg R."/>
            <person name="Vives C."/>
            <person name="Morata J."/>
            <person name="Symeonidi A."/>
            <person name="Hiss M."/>
            <person name="Muchero W."/>
            <person name="Kamisugi Y."/>
            <person name="Saleh O."/>
            <person name="Blanc G."/>
            <person name="Decker E.L."/>
            <person name="van Gessel N."/>
            <person name="Grimwood J."/>
            <person name="Hayes R.D."/>
            <person name="Graham S.W."/>
            <person name="Gunter L.E."/>
            <person name="McDaniel S.F."/>
            <person name="Hoernstein S.N.W."/>
            <person name="Larsson A."/>
            <person name="Li F.W."/>
            <person name="Perroud P.F."/>
            <person name="Phillips J."/>
            <person name="Ranjan P."/>
            <person name="Rokshar D.S."/>
            <person name="Rothfels C.J."/>
            <person name="Schneider L."/>
            <person name="Shu S."/>
            <person name="Stevenson D.W."/>
            <person name="Thummler F."/>
            <person name="Tillich M."/>
            <person name="Villarreal Aguilar J.C."/>
            <person name="Widiez T."/>
            <person name="Wong G.K."/>
            <person name="Wymore A."/>
            <person name="Zhang Y."/>
            <person name="Zimmer A.D."/>
            <person name="Quatrano R.S."/>
            <person name="Mayer K.F.X."/>
            <person name="Goodstein D."/>
            <person name="Casacuberta J.M."/>
            <person name="Vandepoele K."/>
            <person name="Reski R."/>
            <person name="Cuming A.C."/>
            <person name="Tuskan G.A."/>
            <person name="Maumus F."/>
            <person name="Salse J."/>
            <person name="Schmutz J."/>
            <person name="Rensing S.A."/>
        </authorList>
    </citation>
    <scope>NUCLEOTIDE SEQUENCE [LARGE SCALE GENOMIC DNA]</scope>
    <source>
        <strain evidence="7 8">cv. Gransden 2004</strain>
    </source>
</reference>
<dbReference type="InterPro" id="IPR036691">
    <property type="entry name" value="Endo/exonu/phosph_ase_sf"/>
</dbReference>
<reference evidence="7" key="3">
    <citation type="submission" date="2020-12" db="UniProtKB">
        <authorList>
            <consortium name="EnsemblPlants"/>
        </authorList>
    </citation>
    <scope>IDENTIFICATION</scope>
</reference>
<organism evidence="6">
    <name type="scientific">Physcomitrium patens</name>
    <name type="common">Spreading-leaved earth moss</name>
    <name type="synonym">Physcomitrella patens</name>
    <dbReference type="NCBI Taxonomy" id="3218"/>
    <lineage>
        <taxon>Eukaryota</taxon>
        <taxon>Viridiplantae</taxon>
        <taxon>Streptophyta</taxon>
        <taxon>Embryophyta</taxon>
        <taxon>Bryophyta</taxon>
        <taxon>Bryophytina</taxon>
        <taxon>Bryopsida</taxon>
        <taxon>Funariidae</taxon>
        <taxon>Funariales</taxon>
        <taxon>Funariaceae</taxon>
        <taxon>Physcomitrium</taxon>
    </lineage>
</organism>
<dbReference type="GO" id="GO:0005634">
    <property type="term" value="C:nucleus"/>
    <property type="evidence" value="ECO:0000318"/>
    <property type="project" value="GO_Central"/>
</dbReference>
<keyword evidence="4" id="KW-0464">Manganese</keyword>
<dbReference type="SUPFAM" id="SSF56219">
    <property type="entry name" value="DNase I-like"/>
    <property type="match status" value="1"/>
</dbReference>